<evidence type="ECO:0000313" key="2">
    <source>
        <dbReference type="EMBL" id="KOO53775.1"/>
    </source>
</evidence>
<feature type="region of interest" description="Disordered" evidence="1">
    <location>
        <begin position="29"/>
        <end position="58"/>
    </location>
</feature>
<gene>
    <name evidence="2" type="ORF">Ctob_015734</name>
</gene>
<dbReference type="AlphaFoldDB" id="A0A0M0LRU3"/>
<dbReference type="OrthoDB" id="10648937at2759"/>
<sequence>MFRVARRAISIAPTTSATRCVRGARRPPGLLARTLSSKPPKPAAGGKSSPGRDEEWLHSEERSVALSRSERMIMGIAVVSCTLAIAMFTSTKWEVERRVREQLSEEDQKRWYAGTYVDTKKLMEELRQKECDGFEAADAFTGSRKGMVFKSGPMGLGYYPDVMRDLMAP</sequence>
<organism evidence="2 3">
    <name type="scientific">Chrysochromulina tobinii</name>
    <dbReference type="NCBI Taxonomy" id="1460289"/>
    <lineage>
        <taxon>Eukaryota</taxon>
        <taxon>Haptista</taxon>
        <taxon>Haptophyta</taxon>
        <taxon>Prymnesiophyceae</taxon>
        <taxon>Prymnesiales</taxon>
        <taxon>Chrysochromulinaceae</taxon>
        <taxon>Chrysochromulina</taxon>
    </lineage>
</organism>
<evidence type="ECO:0000256" key="1">
    <source>
        <dbReference type="SAM" id="MobiDB-lite"/>
    </source>
</evidence>
<protein>
    <submittedName>
        <fullName evidence="2">Uncharacterized protein</fullName>
    </submittedName>
</protein>
<name>A0A0M0LRU3_9EUKA</name>
<proteinExistence type="predicted"/>
<comment type="caution">
    <text evidence="2">The sequence shown here is derived from an EMBL/GenBank/DDBJ whole genome shotgun (WGS) entry which is preliminary data.</text>
</comment>
<dbReference type="EMBL" id="JWZX01000071">
    <property type="protein sequence ID" value="KOO53775.1"/>
    <property type="molecule type" value="Genomic_DNA"/>
</dbReference>
<dbReference type="Proteomes" id="UP000037460">
    <property type="component" value="Unassembled WGS sequence"/>
</dbReference>
<evidence type="ECO:0000313" key="3">
    <source>
        <dbReference type="Proteomes" id="UP000037460"/>
    </source>
</evidence>
<accession>A0A0M0LRU3</accession>
<keyword evidence="3" id="KW-1185">Reference proteome</keyword>
<reference evidence="3" key="1">
    <citation type="journal article" date="2015" name="PLoS Genet.">
        <title>Genome Sequence and Transcriptome Analyses of Chrysochromulina tobin: Metabolic Tools for Enhanced Algal Fitness in the Prominent Order Prymnesiales (Haptophyceae).</title>
        <authorList>
            <person name="Hovde B.T."/>
            <person name="Deodato C.R."/>
            <person name="Hunsperger H.M."/>
            <person name="Ryken S.A."/>
            <person name="Yost W."/>
            <person name="Jha R.K."/>
            <person name="Patterson J."/>
            <person name="Monnat R.J. Jr."/>
            <person name="Barlow S.B."/>
            <person name="Starkenburg S.R."/>
            <person name="Cattolico R.A."/>
        </authorList>
    </citation>
    <scope>NUCLEOTIDE SEQUENCE</scope>
    <source>
        <strain evidence="3">CCMP291</strain>
    </source>
</reference>